<dbReference type="Gramene" id="Pp3c16_8920V3.3">
    <property type="protein sequence ID" value="PAC:32984770.CDS.1"/>
    <property type="gene ID" value="Pp3c16_8920"/>
</dbReference>
<comment type="similarity">
    <text evidence="2">Belongs to the SVP26 family.</text>
</comment>
<name>A0A2K1J7S6_PHYPA</name>
<dbReference type="Pfam" id="PF04148">
    <property type="entry name" value="Erv26"/>
    <property type="match status" value="1"/>
</dbReference>
<dbReference type="GO" id="GO:0006888">
    <property type="term" value="P:endoplasmic reticulum to Golgi vesicle-mediated transport"/>
    <property type="evidence" value="ECO:0000318"/>
    <property type="project" value="GO_Central"/>
</dbReference>
<evidence type="ECO:0000256" key="6">
    <source>
        <dbReference type="SAM" id="Phobius"/>
    </source>
</evidence>
<evidence type="ECO:0000313" key="8">
    <source>
        <dbReference type="EnsemblPlants" id="PAC:32984768.CDS.1"/>
    </source>
</evidence>
<evidence type="ECO:0000313" key="7">
    <source>
        <dbReference type="EMBL" id="PNR37590.1"/>
    </source>
</evidence>
<dbReference type="EMBL" id="ABEU02000016">
    <property type="protein sequence ID" value="PNR37590.1"/>
    <property type="molecule type" value="Genomic_DNA"/>
</dbReference>
<evidence type="ECO:0000256" key="4">
    <source>
        <dbReference type="ARBA" id="ARBA00022989"/>
    </source>
</evidence>
<feature type="transmembrane region" description="Helical" evidence="6">
    <location>
        <begin position="97"/>
        <end position="115"/>
    </location>
</feature>
<dbReference type="EnsemblPlants" id="Pp3c16_8920V3.2">
    <property type="protein sequence ID" value="PAC:32984769.CDS.1"/>
    <property type="gene ID" value="Pp3c16_8920"/>
</dbReference>
<feature type="transmembrane region" description="Helical" evidence="6">
    <location>
        <begin position="51"/>
        <end position="77"/>
    </location>
</feature>
<protein>
    <recommendedName>
        <fullName evidence="10">Transmembrane adaptor Erv26</fullName>
    </recommendedName>
</protein>
<keyword evidence="4 6" id="KW-1133">Transmembrane helix</keyword>
<gene>
    <name evidence="8" type="primary">LOC112293892</name>
    <name evidence="7" type="ORF">PHYPA_020699</name>
</gene>
<dbReference type="AlphaFoldDB" id="A0A2K1J7S6"/>
<dbReference type="EnsemblPlants" id="Pp3c16_8920V3.1">
    <property type="protein sequence ID" value="PAC:32984768.CDS.1"/>
    <property type="gene ID" value="Pp3c16_8920"/>
</dbReference>
<dbReference type="PaxDb" id="3218-PP1S402_14V6.1"/>
<evidence type="ECO:0000256" key="1">
    <source>
        <dbReference type="ARBA" id="ARBA00004141"/>
    </source>
</evidence>
<dbReference type="EnsemblPlants" id="Pp3c16_8920V3.3">
    <property type="protein sequence ID" value="PAC:32984770.CDS.1"/>
    <property type="gene ID" value="Pp3c16_8920"/>
</dbReference>
<dbReference type="GO" id="GO:0000139">
    <property type="term" value="C:Golgi membrane"/>
    <property type="evidence" value="ECO:0000318"/>
    <property type="project" value="GO_Central"/>
</dbReference>
<dbReference type="InterPro" id="IPR007277">
    <property type="entry name" value="Svp26/Tex261"/>
</dbReference>
<dbReference type="PANTHER" id="PTHR13144">
    <property type="entry name" value="TEX261 PROTEIN"/>
    <property type="match status" value="1"/>
</dbReference>
<dbReference type="GO" id="GO:0005789">
    <property type="term" value="C:endoplasmic reticulum membrane"/>
    <property type="evidence" value="ECO:0000318"/>
    <property type="project" value="GO_Central"/>
</dbReference>
<comment type="subcellular location">
    <subcellularLocation>
        <location evidence="1">Membrane</location>
        <topology evidence="1">Multi-pass membrane protein</topology>
    </subcellularLocation>
</comment>
<accession>A0A2K1J7S6</accession>
<evidence type="ECO:0000256" key="5">
    <source>
        <dbReference type="ARBA" id="ARBA00023136"/>
    </source>
</evidence>
<evidence type="ECO:0008006" key="10">
    <source>
        <dbReference type="Google" id="ProtNLM"/>
    </source>
</evidence>
<organism evidence="7">
    <name type="scientific">Physcomitrium patens</name>
    <name type="common">Spreading-leaved earth moss</name>
    <name type="synonym">Physcomitrella patens</name>
    <dbReference type="NCBI Taxonomy" id="3218"/>
    <lineage>
        <taxon>Eukaryota</taxon>
        <taxon>Viridiplantae</taxon>
        <taxon>Streptophyta</taxon>
        <taxon>Embryophyta</taxon>
        <taxon>Bryophyta</taxon>
        <taxon>Bryophytina</taxon>
        <taxon>Bryopsida</taxon>
        <taxon>Funariidae</taxon>
        <taxon>Funariales</taxon>
        <taxon>Funariaceae</taxon>
        <taxon>Physcomitrium</taxon>
    </lineage>
</organism>
<dbReference type="GO" id="GO:0030134">
    <property type="term" value="C:COPII-coated ER to Golgi transport vesicle"/>
    <property type="evidence" value="ECO:0000318"/>
    <property type="project" value="GO_Central"/>
</dbReference>
<keyword evidence="9" id="KW-1185">Reference proteome</keyword>
<evidence type="ECO:0000313" key="9">
    <source>
        <dbReference type="Proteomes" id="UP000006727"/>
    </source>
</evidence>
<evidence type="ECO:0000256" key="3">
    <source>
        <dbReference type="ARBA" id="ARBA00022692"/>
    </source>
</evidence>
<keyword evidence="3 6" id="KW-0812">Transmembrane</keyword>
<dbReference type="PANTHER" id="PTHR13144:SF0">
    <property type="entry name" value="PROTEIN TEX261"/>
    <property type="match status" value="1"/>
</dbReference>
<dbReference type="OMA" id="GSHINDH"/>
<dbReference type="OrthoDB" id="28257at2759"/>
<sequence>MRAATLVVIVGAYLFVLFCLVSCCTGLVYLAELVEEYTRLTRRIINYVIKFVIALHVILLVVDGLPVVSIGVGIVSHVFYYRMLKTFPYISLTSCDFLGSAGLLILSHVVWIRFFQTDPRCAYVSTLWMLGFIVVMVWVVPFAFLVSLASNESVLPGGSSLGGFGSSDPVSHGNGAPRRKGRQQSTVIGLLNYLKSKRDEVLPMVSQVVPSSRRNV</sequence>
<dbReference type="Gramene" id="Pp3c16_8920V3.2">
    <property type="protein sequence ID" value="PAC:32984769.CDS.1"/>
    <property type="gene ID" value="Pp3c16_8920"/>
</dbReference>
<feature type="transmembrane region" description="Helical" evidence="6">
    <location>
        <begin position="127"/>
        <end position="149"/>
    </location>
</feature>
<evidence type="ECO:0000256" key="2">
    <source>
        <dbReference type="ARBA" id="ARBA00008096"/>
    </source>
</evidence>
<dbReference type="STRING" id="3218.A0A2K1J7S6"/>
<reference evidence="7 9" key="1">
    <citation type="journal article" date="2008" name="Science">
        <title>The Physcomitrella genome reveals evolutionary insights into the conquest of land by plants.</title>
        <authorList>
            <person name="Rensing S."/>
            <person name="Lang D."/>
            <person name="Zimmer A."/>
            <person name="Terry A."/>
            <person name="Salamov A."/>
            <person name="Shapiro H."/>
            <person name="Nishiyama T."/>
            <person name="Perroud P.-F."/>
            <person name="Lindquist E."/>
            <person name="Kamisugi Y."/>
            <person name="Tanahashi T."/>
            <person name="Sakakibara K."/>
            <person name="Fujita T."/>
            <person name="Oishi K."/>
            <person name="Shin-I T."/>
            <person name="Kuroki Y."/>
            <person name="Toyoda A."/>
            <person name="Suzuki Y."/>
            <person name="Hashimoto A."/>
            <person name="Yamaguchi K."/>
            <person name="Sugano A."/>
            <person name="Kohara Y."/>
            <person name="Fujiyama A."/>
            <person name="Anterola A."/>
            <person name="Aoki S."/>
            <person name="Ashton N."/>
            <person name="Barbazuk W.B."/>
            <person name="Barker E."/>
            <person name="Bennetzen J."/>
            <person name="Bezanilla M."/>
            <person name="Blankenship R."/>
            <person name="Cho S.H."/>
            <person name="Dutcher S."/>
            <person name="Estelle M."/>
            <person name="Fawcett J.A."/>
            <person name="Gundlach H."/>
            <person name="Hanada K."/>
            <person name="Heyl A."/>
            <person name="Hicks K.A."/>
            <person name="Hugh J."/>
            <person name="Lohr M."/>
            <person name="Mayer K."/>
            <person name="Melkozernov A."/>
            <person name="Murata T."/>
            <person name="Nelson D."/>
            <person name="Pils B."/>
            <person name="Prigge M."/>
            <person name="Reiss B."/>
            <person name="Renner T."/>
            <person name="Rombauts S."/>
            <person name="Rushton P."/>
            <person name="Sanderfoot A."/>
            <person name="Schween G."/>
            <person name="Shiu S.-H."/>
            <person name="Stueber K."/>
            <person name="Theodoulou F.L."/>
            <person name="Tu H."/>
            <person name="Van de Peer Y."/>
            <person name="Verrier P.J."/>
            <person name="Waters E."/>
            <person name="Wood A."/>
            <person name="Yang L."/>
            <person name="Cove D."/>
            <person name="Cuming A."/>
            <person name="Hasebe M."/>
            <person name="Lucas S."/>
            <person name="Mishler D.B."/>
            <person name="Reski R."/>
            <person name="Grigoriev I."/>
            <person name="Quatrano R.S."/>
            <person name="Boore J.L."/>
        </authorList>
    </citation>
    <scope>NUCLEOTIDE SEQUENCE [LARGE SCALE GENOMIC DNA]</scope>
    <source>
        <strain evidence="8 9">cv. Gransden 2004</strain>
    </source>
</reference>
<proteinExistence type="inferred from homology"/>
<feature type="transmembrane region" description="Helical" evidence="6">
    <location>
        <begin position="6"/>
        <end position="30"/>
    </location>
</feature>
<keyword evidence="5 6" id="KW-0472">Membrane</keyword>
<dbReference type="GO" id="GO:0097020">
    <property type="term" value="F:COPII receptor activity"/>
    <property type="evidence" value="ECO:0000318"/>
    <property type="project" value="GO_Central"/>
</dbReference>
<dbReference type="Gramene" id="Pp3c16_8920V3.1">
    <property type="protein sequence ID" value="PAC:32984768.CDS.1"/>
    <property type="gene ID" value="Pp3c16_8920"/>
</dbReference>
<dbReference type="Proteomes" id="UP000006727">
    <property type="component" value="Chromosome 16"/>
</dbReference>
<reference evidence="8" key="3">
    <citation type="submission" date="2020-12" db="UniProtKB">
        <authorList>
            <consortium name="EnsemblPlants"/>
        </authorList>
    </citation>
    <scope>IDENTIFICATION</scope>
</reference>
<reference evidence="7 9" key="2">
    <citation type="journal article" date="2018" name="Plant J.">
        <title>The Physcomitrella patens chromosome-scale assembly reveals moss genome structure and evolution.</title>
        <authorList>
            <person name="Lang D."/>
            <person name="Ullrich K.K."/>
            <person name="Murat F."/>
            <person name="Fuchs J."/>
            <person name="Jenkins J."/>
            <person name="Haas F.B."/>
            <person name="Piednoel M."/>
            <person name="Gundlach H."/>
            <person name="Van Bel M."/>
            <person name="Meyberg R."/>
            <person name="Vives C."/>
            <person name="Morata J."/>
            <person name="Symeonidi A."/>
            <person name="Hiss M."/>
            <person name="Muchero W."/>
            <person name="Kamisugi Y."/>
            <person name="Saleh O."/>
            <person name="Blanc G."/>
            <person name="Decker E.L."/>
            <person name="van Gessel N."/>
            <person name="Grimwood J."/>
            <person name="Hayes R.D."/>
            <person name="Graham S.W."/>
            <person name="Gunter L.E."/>
            <person name="McDaniel S.F."/>
            <person name="Hoernstein S.N.W."/>
            <person name="Larsson A."/>
            <person name="Li F.W."/>
            <person name="Perroud P.F."/>
            <person name="Phillips J."/>
            <person name="Ranjan P."/>
            <person name="Rokshar D.S."/>
            <person name="Rothfels C.J."/>
            <person name="Schneider L."/>
            <person name="Shu S."/>
            <person name="Stevenson D.W."/>
            <person name="Thummler F."/>
            <person name="Tillich M."/>
            <person name="Villarreal Aguilar J.C."/>
            <person name="Widiez T."/>
            <person name="Wong G.K."/>
            <person name="Wymore A."/>
            <person name="Zhang Y."/>
            <person name="Zimmer A.D."/>
            <person name="Quatrano R.S."/>
            <person name="Mayer K.F.X."/>
            <person name="Goodstein D."/>
            <person name="Casacuberta J.M."/>
            <person name="Vandepoele K."/>
            <person name="Reski R."/>
            <person name="Cuming A.C."/>
            <person name="Tuskan G.A."/>
            <person name="Maumus F."/>
            <person name="Salse J."/>
            <person name="Schmutz J."/>
            <person name="Rensing S.A."/>
        </authorList>
    </citation>
    <scope>NUCLEOTIDE SEQUENCE [LARGE SCALE GENOMIC DNA]</scope>
    <source>
        <strain evidence="8 9">cv. Gransden 2004</strain>
    </source>
</reference>